<evidence type="ECO:0000313" key="2">
    <source>
        <dbReference type="EMBL" id="SUN75665.1"/>
    </source>
</evidence>
<feature type="transmembrane region" description="Helical" evidence="1">
    <location>
        <begin position="107"/>
        <end position="127"/>
    </location>
</feature>
<name>A0A380KVF5_9STRE</name>
<keyword evidence="2" id="KW-0808">Transferase</keyword>
<keyword evidence="1" id="KW-0812">Transmembrane</keyword>
<dbReference type="OrthoDB" id="243547at2"/>
<keyword evidence="1" id="KW-1133">Transmembrane helix</keyword>
<dbReference type="EC" id="2.7.8.20" evidence="2"/>
<organism evidence="2 3">
    <name type="scientific">Streptococcus massiliensis</name>
    <dbReference type="NCBI Taxonomy" id="313439"/>
    <lineage>
        <taxon>Bacteria</taxon>
        <taxon>Bacillati</taxon>
        <taxon>Bacillota</taxon>
        <taxon>Bacilli</taxon>
        <taxon>Lactobacillales</taxon>
        <taxon>Streptococcaceae</taxon>
        <taxon>Streptococcus</taxon>
    </lineage>
</organism>
<gene>
    <name evidence="2" type="ORF">NCTC13765_00097</name>
</gene>
<feature type="transmembrane region" description="Helical" evidence="1">
    <location>
        <begin position="170"/>
        <end position="190"/>
    </location>
</feature>
<dbReference type="GO" id="GO:0008960">
    <property type="term" value="F:phosphatidylglycerol-membrane-oligosaccharide glycerophosphotransferase activity"/>
    <property type="evidence" value="ECO:0007669"/>
    <property type="project" value="UniProtKB-EC"/>
</dbReference>
<reference evidence="2" key="1">
    <citation type="submission" date="2018-06" db="EMBL/GenBank/DDBJ databases">
        <authorList>
            <consortium name="Pathogen Informatics"/>
            <person name="Doyle S."/>
        </authorList>
    </citation>
    <scope>NUCLEOTIDE SEQUENCE [LARGE SCALE GENOMIC DNA]</scope>
    <source>
        <strain evidence="2">NCTC13765</strain>
    </source>
</reference>
<dbReference type="Proteomes" id="UP000254634">
    <property type="component" value="Unassembled WGS sequence"/>
</dbReference>
<accession>A0A380KVF5</accession>
<sequence length="297" mass="34089">MILVILIVLLKLLRSKFKFFNRIKNLDLPVDFDNIIFSQLFLSFCLTDTKIVSLLAHTQWVMRLKETYFSEEHFWVILATVILLSLVGTGLSYLVTRGLRDFIHNRSSFALAVITSLIFAVIFNLAIQMSLGEGVPHYGTFIFQGAVDFQFVIFSLVFLLIYVLINRYTIASILILFLGVTFTYANYLKVSMRGEPILPSDLVWVLKPQTLFGFVDASFFIYFFIGLSAIGLVLFFVRKYLFSNPILPSWKWQAAISIILLSPFVMIFQLLGMRNDNKIPENVPILSVLNILHGWEI</sequence>
<dbReference type="STRING" id="1123307.GCA_000380065_01199"/>
<evidence type="ECO:0000313" key="3">
    <source>
        <dbReference type="Proteomes" id="UP000254634"/>
    </source>
</evidence>
<keyword evidence="3" id="KW-1185">Reference proteome</keyword>
<feature type="transmembrane region" description="Helical" evidence="1">
    <location>
        <begin position="252"/>
        <end position="271"/>
    </location>
</feature>
<protein>
    <submittedName>
        <fullName evidence="2">Phosphoglycerol transferase</fullName>
        <ecNumber evidence="2">2.7.8.20</ecNumber>
    </submittedName>
</protein>
<keyword evidence="1" id="KW-0472">Membrane</keyword>
<dbReference type="EMBL" id="UHFR01000005">
    <property type="protein sequence ID" value="SUN75665.1"/>
    <property type="molecule type" value="Genomic_DNA"/>
</dbReference>
<feature type="transmembrane region" description="Helical" evidence="1">
    <location>
        <begin position="139"/>
        <end position="164"/>
    </location>
</feature>
<feature type="transmembrane region" description="Helical" evidence="1">
    <location>
        <begin position="74"/>
        <end position="95"/>
    </location>
</feature>
<feature type="transmembrane region" description="Helical" evidence="1">
    <location>
        <begin position="211"/>
        <end position="237"/>
    </location>
</feature>
<proteinExistence type="predicted"/>
<dbReference type="AlphaFoldDB" id="A0A380KVF5"/>
<evidence type="ECO:0000256" key="1">
    <source>
        <dbReference type="SAM" id="Phobius"/>
    </source>
</evidence>
<dbReference type="RefSeq" id="WP_018371903.1">
    <property type="nucleotide sequence ID" value="NZ_UHFR01000005.1"/>
</dbReference>